<dbReference type="Proteomes" id="UP000772181">
    <property type="component" value="Unassembled WGS sequence"/>
</dbReference>
<evidence type="ECO:0000256" key="3">
    <source>
        <dbReference type="RuleBase" id="RU000363"/>
    </source>
</evidence>
<dbReference type="Gene3D" id="3.40.50.720">
    <property type="entry name" value="NAD(P)-binding Rossmann-like Domain"/>
    <property type="match status" value="1"/>
</dbReference>
<dbReference type="EMBL" id="JACQWF010000102">
    <property type="protein sequence ID" value="MBI4595166.1"/>
    <property type="molecule type" value="Genomic_DNA"/>
</dbReference>
<evidence type="ECO:0000256" key="1">
    <source>
        <dbReference type="ARBA" id="ARBA00006484"/>
    </source>
</evidence>
<comment type="similarity">
    <text evidence="1 3">Belongs to the short-chain dehydrogenases/reductases (SDR) family.</text>
</comment>
<dbReference type="NCBIfam" id="NF005559">
    <property type="entry name" value="PRK07231.1"/>
    <property type="match status" value="1"/>
</dbReference>
<dbReference type="PROSITE" id="PS00061">
    <property type="entry name" value="ADH_SHORT"/>
    <property type="match status" value="1"/>
</dbReference>
<evidence type="ECO:0000313" key="6">
    <source>
        <dbReference type="Proteomes" id="UP000772181"/>
    </source>
</evidence>
<feature type="domain" description="Ketoreductase" evidence="4">
    <location>
        <begin position="11"/>
        <end position="180"/>
    </location>
</feature>
<dbReference type="EC" id="1.1.1.47" evidence="5"/>
<evidence type="ECO:0000313" key="5">
    <source>
        <dbReference type="EMBL" id="MBI4595166.1"/>
    </source>
</evidence>
<protein>
    <submittedName>
        <fullName evidence="5">Glucose 1-dehydrogenase</fullName>
        <ecNumber evidence="5">1.1.1.47</ecNumber>
    </submittedName>
</protein>
<gene>
    <name evidence="5" type="ORF">HY730_02180</name>
</gene>
<evidence type="ECO:0000256" key="2">
    <source>
        <dbReference type="ARBA" id="ARBA00023002"/>
    </source>
</evidence>
<dbReference type="InterPro" id="IPR057326">
    <property type="entry name" value="KR_dom"/>
</dbReference>
<dbReference type="InterPro" id="IPR002347">
    <property type="entry name" value="SDR_fam"/>
</dbReference>
<dbReference type="PRINTS" id="PR00081">
    <property type="entry name" value="GDHRDH"/>
</dbReference>
<dbReference type="PANTHER" id="PTHR42760">
    <property type="entry name" value="SHORT-CHAIN DEHYDROGENASES/REDUCTASES FAMILY MEMBER"/>
    <property type="match status" value="1"/>
</dbReference>
<reference evidence="5" key="1">
    <citation type="submission" date="2020-07" db="EMBL/GenBank/DDBJ databases">
        <title>Huge and variable diversity of episymbiotic CPR bacteria and DPANN archaea in groundwater ecosystems.</title>
        <authorList>
            <person name="He C.Y."/>
            <person name="Keren R."/>
            <person name="Whittaker M."/>
            <person name="Farag I.F."/>
            <person name="Doudna J."/>
            <person name="Cate J.H.D."/>
            <person name="Banfield J.F."/>
        </authorList>
    </citation>
    <scope>NUCLEOTIDE SEQUENCE</scope>
    <source>
        <strain evidence="5">NC_groundwater_1482_Ag_S-0.65um_47_24</strain>
    </source>
</reference>
<evidence type="ECO:0000259" key="4">
    <source>
        <dbReference type="SMART" id="SM00822"/>
    </source>
</evidence>
<comment type="caution">
    <text evidence="5">The sequence shown here is derived from an EMBL/GenBank/DDBJ whole genome shotgun (WGS) entry which is preliminary data.</text>
</comment>
<dbReference type="PANTHER" id="PTHR42760:SF115">
    <property type="entry name" value="3-OXOACYL-[ACYL-CARRIER-PROTEIN] REDUCTASE FABG"/>
    <property type="match status" value="1"/>
</dbReference>
<dbReference type="Pfam" id="PF00106">
    <property type="entry name" value="adh_short"/>
    <property type="match status" value="1"/>
</dbReference>
<proteinExistence type="inferred from homology"/>
<dbReference type="PRINTS" id="PR00080">
    <property type="entry name" value="SDRFAMILY"/>
</dbReference>
<name>A0A933GKM2_UNCTE</name>
<dbReference type="InterPro" id="IPR036291">
    <property type="entry name" value="NAD(P)-bd_dom_sf"/>
</dbReference>
<dbReference type="InterPro" id="IPR020904">
    <property type="entry name" value="Sc_DH/Rdtase_CS"/>
</dbReference>
<accession>A0A933GKM2</accession>
<organism evidence="5 6">
    <name type="scientific">Tectimicrobiota bacterium</name>
    <dbReference type="NCBI Taxonomy" id="2528274"/>
    <lineage>
        <taxon>Bacteria</taxon>
        <taxon>Pseudomonadati</taxon>
        <taxon>Nitrospinota/Tectimicrobiota group</taxon>
        <taxon>Candidatus Tectimicrobiota</taxon>
    </lineage>
</organism>
<dbReference type="SUPFAM" id="SSF51735">
    <property type="entry name" value="NAD(P)-binding Rossmann-fold domains"/>
    <property type="match status" value="1"/>
</dbReference>
<dbReference type="GO" id="GO:0047936">
    <property type="term" value="F:glucose 1-dehydrogenase [NAD(P)+] activity"/>
    <property type="evidence" value="ECO:0007669"/>
    <property type="project" value="UniProtKB-EC"/>
</dbReference>
<dbReference type="AlphaFoldDB" id="A0A933GKM2"/>
<dbReference type="SMART" id="SM00822">
    <property type="entry name" value="PKS_KR"/>
    <property type="match status" value="1"/>
</dbReference>
<keyword evidence="2 5" id="KW-0560">Oxidoreductase</keyword>
<dbReference type="FunFam" id="3.40.50.720:FF:000084">
    <property type="entry name" value="Short-chain dehydrogenase reductase"/>
    <property type="match status" value="1"/>
</dbReference>
<sequence>MVLDQFKLDGKVALVTGGGRGLGKSMAQSLAEAGADLILVSRQLKILEEAAHEMELLGRRALPIAADITKYDEVERATRQALDYFGKIDILVNNSGMGVEKTVLELTPEDWDNVLDLNLKAVFLCCKSVGAHMVNRREGKIINISSMFAFIASTSISSYCASKGGMVQLTKALALEWARYNIQVNALCPGYFITDLNRDFFNSEKGKDYAKQRVPMRRLGDPAELGGMLVYLASPASSYVTGAAFVIDGGQTVM</sequence>